<keyword evidence="1" id="KW-0813">Transport</keyword>
<dbReference type="PANTHER" id="PTHR47627">
    <property type="entry name" value="RUBREDOXIN"/>
    <property type="match status" value="1"/>
</dbReference>
<dbReference type="Gene3D" id="2.20.28.10">
    <property type="match status" value="1"/>
</dbReference>
<evidence type="ECO:0000256" key="5">
    <source>
        <dbReference type="RuleBase" id="RU003820"/>
    </source>
</evidence>
<keyword evidence="4 5" id="KW-0408">Iron</keyword>
<feature type="transmembrane region" description="Helical" evidence="7">
    <location>
        <begin position="114"/>
        <end position="133"/>
    </location>
</feature>
<proteinExistence type="inferred from homology"/>
<dbReference type="InterPro" id="IPR018527">
    <property type="entry name" value="Rubredoxin_Fe_BS"/>
</dbReference>
<dbReference type="SUPFAM" id="SSF57802">
    <property type="entry name" value="Rubredoxin-like"/>
    <property type="match status" value="1"/>
</dbReference>
<gene>
    <name evidence="9" type="ORF">VPK24_08035</name>
</gene>
<sequence length="134" mass="14276">MTHPPEDSPIEPIAAADSSAIEATSSEPAAPALPDRYECRSCGYVYEPGKGDERRNVAPNTPFETLPENWRCPVCGVKKYQFKSIGPAGKASGFDENLGYGIGVNTLTPGAKNVLIFSVLGLGILLLLSFYGLN</sequence>
<dbReference type="InterPro" id="IPR024935">
    <property type="entry name" value="Rubredoxin_dom"/>
</dbReference>
<dbReference type="PRINTS" id="PR00163">
    <property type="entry name" value="RUBREDOXIN"/>
</dbReference>
<evidence type="ECO:0000256" key="4">
    <source>
        <dbReference type="ARBA" id="ARBA00023004"/>
    </source>
</evidence>
<dbReference type="EMBL" id="JAZAQF010000049">
    <property type="protein sequence ID" value="MFG3817583.1"/>
    <property type="molecule type" value="Genomic_DNA"/>
</dbReference>
<name>A0ABW7C9P0_9CYAN</name>
<keyword evidence="7" id="KW-0472">Membrane</keyword>
<keyword evidence="2 5" id="KW-0479">Metal-binding</keyword>
<keyword evidence="3 5" id="KW-0249">Electron transport</keyword>
<feature type="region of interest" description="Disordered" evidence="6">
    <location>
        <begin position="1"/>
        <end position="32"/>
    </location>
</feature>
<evidence type="ECO:0000256" key="7">
    <source>
        <dbReference type="SAM" id="Phobius"/>
    </source>
</evidence>
<dbReference type="CDD" id="cd00730">
    <property type="entry name" value="rubredoxin"/>
    <property type="match status" value="1"/>
</dbReference>
<keyword evidence="7" id="KW-1133">Transmembrane helix</keyword>
<comment type="cofactor">
    <cofactor evidence="5">
        <name>Fe(3+)</name>
        <dbReference type="ChEBI" id="CHEBI:29034"/>
    </cofactor>
</comment>
<evidence type="ECO:0000256" key="2">
    <source>
        <dbReference type="ARBA" id="ARBA00022723"/>
    </source>
</evidence>
<dbReference type="Proteomes" id="UP001604335">
    <property type="component" value="Unassembled WGS sequence"/>
</dbReference>
<evidence type="ECO:0000256" key="1">
    <source>
        <dbReference type="ARBA" id="ARBA00022448"/>
    </source>
</evidence>
<reference evidence="10" key="1">
    <citation type="journal article" date="2024" name="Algal Res.">
        <title>Biochemical, toxicological and genomic investigation of a high-biomass producing Limnothrix strain isolated from Italian shallow drinking water reservoir.</title>
        <authorList>
            <person name="Simonazzi M."/>
            <person name="Shishido T.K."/>
            <person name="Delbaje E."/>
            <person name="Wahlsten M."/>
            <person name="Fewer D.P."/>
            <person name="Sivonen K."/>
            <person name="Pezzolesi L."/>
            <person name="Pistocchi R."/>
        </authorList>
    </citation>
    <scope>NUCLEOTIDE SEQUENCE [LARGE SCALE GENOMIC DNA]</scope>
    <source>
        <strain evidence="10">LRLZ20PSL1</strain>
    </source>
</reference>
<evidence type="ECO:0000313" key="9">
    <source>
        <dbReference type="EMBL" id="MFG3817583.1"/>
    </source>
</evidence>
<keyword evidence="10" id="KW-1185">Reference proteome</keyword>
<dbReference type="PROSITE" id="PS50903">
    <property type="entry name" value="RUBREDOXIN_LIKE"/>
    <property type="match status" value="1"/>
</dbReference>
<feature type="domain" description="Rubredoxin-like" evidence="8">
    <location>
        <begin position="34"/>
        <end position="85"/>
    </location>
</feature>
<accession>A0ABW7C9P0</accession>
<evidence type="ECO:0000259" key="8">
    <source>
        <dbReference type="PROSITE" id="PS50903"/>
    </source>
</evidence>
<dbReference type="PROSITE" id="PS00202">
    <property type="entry name" value="RUBREDOXIN"/>
    <property type="match status" value="1"/>
</dbReference>
<dbReference type="PANTHER" id="PTHR47627:SF1">
    <property type="entry name" value="RUBREDOXIN-1-RELATED"/>
    <property type="match status" value="1"/>
</dbReference>
<dbReference type="InterPro" id="IPR050526">
    <property type="entry name" value="Rubredoxin_ET"/>
</dbReference>
<dbReference type="InterPro" id="IPR024934">
    <property type="entry name" value="Rubredoxin-like_dom"/>
</dbReference>
<evidence type="ECO:0000256" key="6">
    <source>
        <dbReference type="SAM" id="MobiDB-lite"/>
    </source>
</evidence>
<comment type="caution">
    <text evidence="9">The sequence shown here is derived from an EMBL/GenBank/DDBJ whole genome shotgun (WGS) entry which is preliminary data.</text>
</comment>
<evidence type="ECO:0000313" key="10">
    <source>
        <dbReference type="Proteomes" id="UP001604335"/>
    </source>
</evidence>
<evidence type="ECO:0000256" key="3">
    <source>
        <dbReference type="ARBA" id="ARBA00022982"/>
    </source>
</evidence>
<dbReference type="RefSeq" id="WP_393012005.1">
    <property type="nucleotide sequence ID" value="NZ_JAZAQF010000049.1"/>
</dbReference>
<dbReference type="Pfam" id="PF00301">
    <property type="entry name" value="Rubredoxin"/>
    <property type="match status" value="1"/>
</dbReference>
<keyword evidence="7" id="KW-0812">Transmembrane</keyword>
<comment type="similarity">
    <text evidence="5">Belongs to the rubredoxin family.</text>
</comment>
<protein>
    <recommendedName>
        <fullName evidence="5">Rubredoxin</fullName>
    </recommendedName>
</protein>
<organism evidence="9 10">
    <name type="scientific">Limnothrix redekei LRLZ20PSL1</name>
    <dbReference type="NCBI Taxonomy" id="3112953"/>
    <lineage>
        <taxon>Bacteria</taxon>
        <taxon>Bacillati</taxon>
        <taxon>Cyanobacteriota</taxon>
        <taxon>Cyanophyceae</taxon>
        <taxon>Pseudanabaenales</taxon>
        <taxon>Pseudanabaenaceae</taxon>
        <taxon>Limnothrix</taxon>
    </lineage>
</organism>